<dbReference type="EMBL" id="JAEMHM010000005">
    <property type="protein sequence ID" value="MBJ6724512.1"/>
    <property type="molecule type" value="Genomic_DNA"/>
</dbReference>
<proteinExistence type="predicted"/>
<dbReference type="AlphaFoldDB" id="A0A8J7M0C8"/>
<reference evidence="2" key="1">
    <citation type="submission" date="2020-12" db="EMBL/GenBank/DDBJ databases">
        <title>Geomonas sp. Red875, isolated from river sediment.</title>
        <authorList>
            <person name="Xu Z."/>
            <person name="Zhang Z."/>
            <person name="Masuda Y."/>
            <person name="Itoh H."/>
            <person name="Senoo K."/>
        </authorList>
    </citation>
    <scope>NUCLEOTIDE SEQUENCE</scope>
    <source>
        <strain evidence="2">Red875</strain>
    </source>
</reference>
<comment type="caution">
    <text evidence="2">The sequence shown here is derived from an EMBL/GenBank/DDBJ whole genome shotgun (WGS) entry which is preliminary data.</text>
</comment>
<dbReference type="RefSeq" id="WP_199383358.1">
    <property type="nucleotide sequence ID" value="NZ_JAEMHM010000005.1"/>
</dbReference>
<evidence type="ECO:0008006" key="4">
    <source>
        <dbReference type="Google" id="ProtNLM"/>
    </source>
</evidence>
<protein>
    <recommendedName>
        <fullName evidence="4">Secreted protein</fullName>
    </recommendedName>
</protein>
<accession>A0A8J7M0C8</accession>
<feature type="signal peptide" evidence="1">
    <location>
        <begin position="1"/>
        <end position="21"/>
    </location>
</feature>
<gene>
    <name evidence="2" type="ORF">JFN93_07325</name>
</gene>
<evidence type="ECO:0000313" key="3">
    <source>
        <dbReference type="Proteomes" id="UP000636888"/>
    </source>
</evidence>
<organism evidence="2 3">
    <name type="scientific">Geomesophilobacter sediminis</name>
    <dbReference type="NCBI Taxonomy" id="2798584"/>
    <lineage>
        <taxon>Bacteria</taxon>
        <taxon>Pseudomonadati</taxon>
        <taxon>Thermodesulfobacteriota</taxon>
        <taxon>Desulfuromonadia</taxon>
        <taxon>Geobacterales</taxon>
        <taxon>Geobacteraceae</taxon>
        <taxon>Geomesophilobacter</taxon>
    </lineage>
</organism>
<evidence type="ECO:0000256" key="1">
    <source>
        <dbReference type="SAM" id="SignalP"/>
    </source>
</evidence>
<sequence>MRAIVAVIIVVYLFLPPLCYANPCDSAVGATHGTYAIDGDSGSDSATDSDSDGCEASGCCADHCLSSFTWYRPQLATYPPAYSPHGYPDSVSREIYVPPRISFA</sequence>
<dbReference type="Proteomes" id="UP000636888">
    <property type="component" value="Unassembled WGS sequence"/>
</dbReference>
<keyword evidence="3" id="KW-1185">Reference proteome</keyword>
<feature type="chain" id="PRO_5035224023" description="Secreted protein" evidence="1">
    <location>
        <begin position="22"/>
        <end position="104"/>
    </location>
</feature>
<evidence type="ECO:0000313" key="2">
    <source>
        <dbReference type="EMBL" id="MBJ6724512.1"/>
    </source>
</evidence>
<name>A0A8J7M0C8_9BACT</name>
<keyword evidence="1" id="KW-0732">Signal</keyword>